<proteinExistence type="predicted"/>
<dbReference type="Proteomes" id="UP000275012">
    <property type="component" value="Unassembled WGS sequence"/>
</dbReference>
<dbReference type="Gene3D" id="2.180.10.10">
    <property type="entry name" value="RHS repeat-associated core"/>
    <property type="match status" value="1"/>
</dbReference>
<evidence type="ECO:0000313" key="1">
    <source>
        <dbReference type="EMBL" id="RMH93496.1"/>
    </source>
</evidence>
<reference evidence="1 2" key="1">
    <citation type="submission" date="2018-10" db="EMBL/GenBank/DDBJ databases">
        <title>Proposal of Lysobacter pythonis sp. nov. isolated from royal pythons (Python regius).</title>
        <authorList>
            <person name="Hans-Juergen B."/>
            <person name="Huptas C."/>
            <person name="Sandra B."/>
            <person name="Igor L."/>
            <person name="Joachim S."/>
            <person name="Siegfried S."/>
            <person name="Mareike W."/>
            <person name="Peter K."/>
        </authorList>
    </citation>
    <scope>NUCLEOTIDE SEQUENCE [LARGE SCALE GENOMIC DNA]</scope>
    <source>
        <strain evidence="1 2">4284/11</strain>
    </source>
</reference>
<comment type="caution">
    <text evidence="1">The sequence shown here is derived from an EMBL/GenBank/DDBJ whole genome shotgun (WGS) entry which is preliminary data.</text>
</comment>
<name>A0A3M2HUT3_9GAMM</name>
<evidence type="ECO:0000313" key="2">
    <source>
        <dbReference type="Proteomes" id="UP000275012"/>
    </source>
</evidence>
<dbReference type="OrthoDB" id="6028509at2"/>
<sequence>MLGCFLSVDPVSADTSTAWNFNRYNYAANNPYKFIDPDGRAIQALWGVPIGVGVNLSVQLLAGKGSFSNRWSNVSWGQVGVAAVAGGLSGGVSAIANTAVTTTGTVAANVIGNAGVGALATQASAQVEGRTASVEEVAQGAVLSGAASGAGAAIEAIPGAVARSASAGMSQTERTATANLLNGIREVTPNFSHANPSQTAANAIGSAVSTSPDLRPLIEREKDK</sequence>
<dbReference type="AlphaFoldDB" id="A0A3M2HUT3"/>
<accession>A0A3M2HUT3</accession>
<protein>
    <recommendedName>
        <fullName evidence="3">RHS repeat-associated core domain-containing protein</fullName>
    </recommendedName>
</protein>
<keyword evidence="2" id="KW-1185">Reference proteome</keyword>
<organism evidence="1 2">
    <name type="scientific">Solilutibacter pythonis</name>
    <dbReference type="NCBI Taxonomy" id="2483112"/>
    <lineage>
        <taxon>Bacteria</taxon>
        <taxon>Pseudomonadati</taxon>
        <taxon>Pseudomonadota</taxon>
        <taxon>Gammaproteobacteria</taxon>
        <taxon>Lysobacterales</taxon>
        <taxon>Lysobacteraceae</taxon>
        <taxon>Solilutibacter</taxon>
    </lineage>
</organism>
<gene>
    <name evidence="1" type="ORF">EBB59_04395</name>
</gene>
<evidence type="ECO:0008006" key="3">
    <source>
        <dbReference type="Google" id="ProtNLM"/>
    </source>
</evidence>
<dbReference type="EMBL" id="RFLY01000005">
    <property type="protein sequence ID" value="RMH93496.1"/>
    <property type="molecule type" value="Genomic_DNA"/>
</dbReference>